<protein>
    <submittedName>
        <fullName evidence="1">Uncharacterized protein</fullName>
    </submittedName>
</protein>
<evidence type="ECO:0000313" key="1">
    <source>
        <dbReference type="EMBL" id="KZS94912.1"/>
    </source>
</evidence>
<gene>
    <name evidence="1" type="ORF">SISNIDRAFT_465157</name>
</gene>
<keyword evidence="2" id="KW-1185">Reference proteome</keyword>
<sequence length="179" mass="20237">MGSRDLQCSSESVDPADGVGIVVSIVRASSRRHETRLRDRDCIERRGCNRKSGCRIADNGVRGVDDSKVKARSDNVTTCDKILSVLARIIWLHNLGESLLDRLLYTTGEKGGPVLPEEGERIARRLDSKVSMTYMECSLEKTDQVEAVLYEAFRQALTEHSHWEKTKRAIRHKIERLSL</sequence>
<dbReference type="EMBL" id="KV419403">
    <property type="protein sequence ID" value="KZS94912.1"/>
    <property type="molecule type" value="Genomic_DNA"/>
</dbReference>
<dbReference type="AlphaFoldDB" id="A0A164WBQ1"/>
<reference evidence="1 2" key="1">
    <citation type="journal article" date="2016" name="Mol. Biol. Evol.">
        <title>Comparative Genomics of Early-Diverging Mushroom-Forming Fungi Provides Insights into the Origins of Lignocellulose Decay Capabilities.</title>
        <authorList>
            <person name="Nagy L.G."/>
            <person name="Riley R."/>
            <person name="Tritt A."/>
            <person name="Adam C."/>
            <person name="Daum C."/>
            <person name="Floudas D."/>
            <person name="Sun H."/>
            <person name="Yadav J.S."/>
            <person name="Pangilinan J."/>
            <person name="Larsson K.H."/>
            <person name="Matsuura K."/>
            <person name="Barry K."/>
            <person name="Labutti K."/>
            <person name="Kuo R."/>
            <person name="Ohm R.A."/>
            <person name="Bhattacharya S.S."/>
            <person name="Shirouzu T."/>
            <person name="Yoshinaga Y."/>
            <person name="Martin F.M."/>
            <person name="Grigoriev I.V."/>
            <person name="Hibbett D.S."/>
        </authorList>
    </citation>
    <scope>NUCLEOTIDE SEQUENCE [LARGE SCALE GENOMIC DNA]</scope>
    <source>
        <strain evidence="1 2">HHB9708</strain>
    </source>
</reference>
<evidence type="ECO:0000313" key="2">
    <source>
        <dbReference type="Proteomes" id="UP000076722"/>
    </source>
</evidence>
<dbReference type="Proteomes" id="UP000076722">
    <property type="component" value="Unassembled WGS sequence"/>
</dbReference>
<name>A0A164WBQ1_9AGAM</name>
<organism evidence="1 2">
    <name type="scientific">Sistotremastrum niveocremeum HHB9708</name>
    <dbReference type="NCBI Taxonomy" id="1314777"/>
    <lineage>
        <taxon>Eukaryota</taxon>
        <taxon>Fungi</taxon>
        <taxon>Dikarya</taxon>
        <taxon>Basidiomycota</taxon>
        <taxon>Agaricomycotina</taxon>
        <taxon>Agaricomycetes</taxon>
        <taxon>Sistotremastrales</taxon>
        <taxon>Sistotremastraceae</taxon>
        <taxon>Sertulicium</taxon>
        <taxon>Sertulicium niveocremeum</taxon>
    </lineage>
</organism>
<proteinExistence type="predicted"/>
<accession>A0A164WBQ1</accession>